<dbReference type="Gene3D" id="1.10.260.40">
    <property type="entry name" value="lambda repressor-like DNA-binding domains"/>
    <property type="match status" value="1"/>
</dbReference>
<dbReference type="SMART" id="SM00530">
    <property type="entry name" value="HTH_XRE"/>
    <property type="match status" value="1"/>
</dbReference>
<reference evidence="3" key="1">
    <citation type="journal article" date="2019" name="Int. J. Syst. Evol. Microbiol.">
        <title>The Global Catalogue of Microorganisms (GCM) 10K type strain sequencing project: providing services to taxonomists for standard genome sequencing and annotation.</title>
        <authorList>
            <consortium name="The Broad Institute Genomics Platform"/>
            <consortium name="The Broad Institute Genome Sequencing Center for Infectious Disease"/>
            <person name="Wu L."/>
            <person name="Ma J."/>
        </authorList>
    </citation>
    <scope>NUCLEOTIDE SEQUENCE [LARGE SCALE GENOMIC DNA]</scope>
    <source>
        <strain evidence="3">KCTC 62164</strain>
    </source>
</reference>
<feature type="domain" description="HTH cro/C1-type" evidence="1">
    <location>
        <begin position="21"/>
        <end position="75"/>
    </location>
</feature>
<dbReference type="CDD" id="cd00093">
    <property type="entry name" value="HTH_XRE"/>
    <property type="match status" value="1"/>
</dbReference>
<dbReference type="InterPro" id="IPR010982">
    <property type="entry name" value="Lambda_DNA-bd_dom_sf"/>
</dbReference>
<dbReference type="RefSeq" id="WP_194215020.1">
    <property type="nucleotide sequence ID" value="NZ_CP061205.1"/>
</dbReference>
<dbReference type="PROSITE" id="PS50943">
    <property type="entry name" value="HTH_CROC1"/>
    <property type="match status" value="1"/>
</dbReference>
<dbReference type="InterPro" id="IPR001387">
    <property type="entry name" value="Cro/C1-type_HTH"/>
</dbReference>
<evidence type="ECO:0000259" key="1">
    <source>
        <dbReference type="PROSITE" id="PS50943"/>
    </source>
</evidence>
<gene>
    <name evidence="2" type="ORF">ACFOKA_06470</name>
</gene>
<name>A0ABV7D3C8_9PROT</name>
<protein>
    <submittedName>
        <fullName evidence="2">Helix-turn-helix domain-containing protein</fullName>
    </submittedName>
</protein>
<dbReference type="Proteomes" id="UP001595444">
    <property type="component" value="Unassembled WGS sequence"/>
</dbReference>
<organism evidence="2 3">
    <name type="scientific">Kordiimonas pumila</name>
    <dbReference type="NCBI Taxonomy" id="2161677"/>
    <lineage>
        <taxon>Bacteria</taxon>
        <taxon>Pseudomonadati</taxon>
        <taxon>Pseudomonadota</taxon>
        <taxon>Alphaproteobacteria</taxon>
        <taxon>Kordiimonadales</taxon>
        <taxon>Kordiimonadaceae</taxon>
        <taxon>Kordiimonas</taxon>
    </lineage>
</organism>
<dbReference type="Pfam" id="PF01381">
    <property type="entry name" value="HTH_3"/>
    <property type="match status" value="1"/>
</dbReference>
<proteinExistence type="predicted"/>
<comment type="caution">
    <text evidence="2">The sequence shown here is derived from an EMBL/GenBank/DDBJ whole genome shotgun (WGS) entry which is preliminary data.</text>
</comment>
<evidence type="ECO:0000313" key="2">
    <source>
        <dbReference type="EMBL" id="MFC3051538.1"/>
    </source>
</evidence>
<dbReference type="EMBL" id="JBHRSL010000004">
    <property type="protein sequence ID" value="MFC3051538.1"/>
    <property type="molecule type" value="Genomic_DNA"/>
</dbReference>
<evidence type="ECO:0000313" key="3">
    <source>
        <dbReference type="Proteomes" id="UP001595444"/>
    </source>
</evidence>
<sequence length="109" mass="12309">MAQKTYSAYTKDATRLLGATIRAERKQRKMTEQELADRTGVSRSFIKRLEKGDMSCTLGSAFEAAHVLGIQLFDMGPSRLASELQRTEEKLTLLPKAIRQKTKVIDDDF</sequence>
<keyword evidence="3" id="KW-1185">Reference proteome</keyword>
<dbReference type="SUPFAM" id="SSF47413">
    <property type="entry name" value="lambda repressor-like DNA-binding domains"/>
    <property type="match status" value="1"/>
</dbReference>
<accession>A0ABV7D3C8</accession>